<dbReference type="InterPro" id="IPR012910">
    <property type="entry name" value="Plug_dom"/>
</dbReference>
<feature type="signal peptide" evidence="14">
    <location>
        <begin position="1"/>
        <end position="23"/>
    </location>
</feature>
<keyword evidence="4" id="KW-0410">Iron transport</keyword>
<dbReference type="SUPFAM" id="SSF56935">
    <property type="entry name" value="Porins"/>
    <property type="match status" value="1"/>
</dbReference>
<evidence type="ECO:0000256" key="7">
    <source>
        <dbReference type="ARBA" id="ARBA00023004"/>
    </source>
</evidence>
<evidence type="ECO:0000256" key="12">
    <source>
        <dbReference type="PROSITE-ProRule" id="PRU01360"/>
    </source>
</evidence>
<evidence type="ECO:0000256" key="6">
    <source>
        <dbReference type="ARBA" id="ARBA00022729"/>
    </source>
</evidence>
<feature type="domain" description="TonB-dependent receptor-like beta-barrel" evidence="15">
    <location>
        <begin position="269"/>
        <end position="764"/>
    </location>
</feature>
<evidence type="ECO:0000256" key="14">
    <source>
        <dbReference type="SAM" id="SignalP"/>
    </source>
</evidence>
<comment type="similarity">
    <text evidence="12 13">Belongs to the TonB-dependent receptor family.</text>
</comment>
<proteinExistence type="inferred from homology"/>
<dbReference type="RefSeq" id="WP_211681785.1">
    <property type="nucleotide sequence ID" value="NZ_JAGRQH010000004.1"/>
</dbReference>
<comment type="caution">
    <text evidence="17">The sequence shown here is derived from an EMBL/GenBank/DDBJ whole genome shotgun (WGS) entry which is preliminary data.</text>
</comment>
<dbReference type="InterPro" id="IPR039426">
    <property type="entry name" value="TonB-dep_rcpt-like"/>
</dbReference>
<keyword evidence="17" id="KW-0675">Receptor</keyword>
<evidence type="ECO:0000256" key="5">
    <source>
        <dbReference type="ARBA" id="ARBA00022692"/>
    </source>
</evidence>
<protein>
    <submittedName>
        <fullName evidence="17">TonB-dependent receptor</fullName>
    </submittedName>
</protein>
<dbReference type="InterPro" id="IPR000531">
    <property type="entry name" value="Beta-barrel_TonB"/>
</dbReference>
<evidence type="ECO:0000256" key="11">
    <source>
        <dbReference type="ARBA" id="ARBA00023237"/>
    </source>
</evidence>
<reference evidence="17 18" key="1">
    <citation type="submission" date="2021-04" db="EMBL/GenBank/DDBJ databases">
        <title>The complete genome sequence of Neokomagataea sp. TBRC 2177.</title>
        <authorList>
            <person name="Charoenyingcharoen P."/>
            <person name="Yukphan P."/>
        </authorList>
    </citation>
    <scope>NUCLEOTIDE SEQUENCE [LARGE SCALE GENOMIC DNA]</scope>
    <source>
        <strain evidence="17 18">TBRC 2177</strain>
    </source>
</reference>
<evidence type="ECO:0000259" key="15">
    <source>
        <dbReference type="Pfam" id="PF00593"/>
    </source>
</evidence>
<dbReference type="Pfam" id="PF07715">
    <property type="entry name" value="Plug"/>
    <property type="match status" value="1"/>
</dbReference>
<accession>A0ABS5E7J6</accession>
<gene>
    <name evidence="17" type="ORF">KB213_07410</name>
</gene>
<dbReference type="EMBL" id="JAGRQH010000004">
    <property type="protein sequence ID" value="MBR0559878.1"/>
    <property type="molecule type" value="Genomic_DNA"/>
</dbReference>
<dbReference type="Proteomes" id="UP000677812">
    <property type="component" value="Unassembled WGS sequence"/>
</dbReference>
<keyword evidence="11 12" id="KW-0998">Cell outer membrane</keyword>
<comment type="subcellular location">
    <subcellularLocation>
        <location evidence="1 12">Cell outer membrane</location>
        <topology evidence="1 12">Multi-pass membrane protein</topology>
    </subcellularLocation>
</comment>
<evidence type="ECO:0000256" key="1">
    <source>
        <dbReference type="ARBA" id="ARBA00004571"/>
    </source>
</evidence>
<dbReference type="PROSITE" id="PS52016">
    <property type="entry name" value="TONB_DEPENDENT_REC_3"/>
    <property type="match status" value="1"/>
</dbReference>
<keyword evidence="6 14" id="KW-0732">Signal</keyword>
<keyword evidence="2 12" id="KW-0813">Transport</keyword>
<dbReference type="PANTHER" id="PTHR32552:SF89">
    <property type="entry name" value="CATECHOLATE SIDEROPHORE RECEPTOR FIU"/>
    <property type="match status" value="1"/>
</dbReference>
<keyword evidence="9 13" id="KW-0798">TonB box</keyword>
<evidence type="ECO:0000256" key="10">
    <source>
        <dbReference type="ARBA" id="ARBA00023136"/>
    </source>
</evidence>
<name>A0ABS5E7J6_9PROT</name>
<keyword evidence="8" id="KW-0406">Ion transport</keyword>
<keyword evidence="10 12" id="KW-0472">Membrane</keyword>
<evidence type="ECO:0000259" key="16">
    <source>
        <dbReference type="Pfam" id="PF07715"/>
    </source>
</evidence>
<dbReference type="Pfam" id="PF00593">
    <property type="entry name" value="TonB_dep_Rec_b-barrel"/>
    <property type="match status" value="1"/>
</dbReference>
<dbReference type="Gene3D" id="2.170.130.10">
    <property type="entry name" value="TonB-dependent receptor, plug domain"/>
    <property type="match status" value="1"/>
</dbReference>
<dbReference type="InterPro" id="IPR036942">
    <property type="entry name" value="Beta-barrel_TonB_sf"/>
</dbReference>
<keyword evidence="3 12" id="KW-1134">Transmembrane beta strand</keyword>
<evidence type="ECO:0000256" key="9">
    <source>
        <dbReference type="ARBA" id="ARBA00023077"/>
    </source>
</evidence>
<keyword evidence="18" id="KW-1185">Reference proteome</keyword>
<evidence type="ECO:0000313" key="18">
    <source>
        <dbReference type="Proteomes" id="UP000677812"/>
    </source>
</evidence>
<feature type="chain" id="PRO_5046543985" evidence="14">
    <location>
        <begin position="24"/>
        <end position="809"/>
    </location>
</feature>
<feature type="domain" description="TonB-dependent receptor plug" evidence="16">
    <location>
        <begin position="69"/>
        <end position="173"/>
    </location>
</feature>
<dbReference type="PANTHER" id="PTHR32552">
    <property type="entry name" value="FERRICHROME IRON RECEPTOR-RELATED"/>
    <property type="match status" value="1"/>
</dbReference>
<evidence type="ECO:0000256" key="4">
    <source>
        <dbReference type="ARBA" id="ARBA00022496"/>
    </source>
</evidence>
<sequence>MPPYRRTFLFTASSLALTGSALAAPAPLTDHKSHKTAATHHQPTAIRSEQDESISVSTHHRAHGNQVTLSHHLLEQQVAGTNPLKTLAQMPGVQFQSDDPQGIDTYSVQLFVHGFVQNEIGMTLDGIPLGEPTFRNYNGLNPLQAVSSENVERIDVTQGAGAESAASTNNLGGSINYVVSRPHDHTGGTIAQTFGSNALYHSFFRFDSGRLNPTGTRFFVSYMRNQTGKWKGGGDQFMQQVNARIVQPVRSSSEISAYFNWDALNMVNYQDYTPNWLQNNGPNLDNFYGLPNAWANAYNASRGIFPAGYNNIADPKDISYYESTASSADLFGGITADLALTDRLRWKTTFYGHEETGHGTYASPYACKDPSAIRCPASADTLQLNGGRIFEQVRRPYVERFGGTTSLEYALDHHALSAGLWYENNRYDTRALAYQEPVLGEGAPINPFGSYAGIPYRTLWHQQYNTNTFTAYVQDTYHIRPSLTLHAGFKSLLNTTRVGDASNWALRFPTQTSGESLTTASAFLPHLSADWNFLPHHELFVDVSENIHAYPQSGYNSSNAPLAVSQTAYNSIRGTLRPETDWTFAGGYRYNGSWAQANVYGYHTNFRNRLQQILANPTGGSLLTNTTATVQNVGGVTMNGVDAGLTITPLRGLSFFNSLSYNHAVYDQNIRSSGTLYHTKGQQVVGYPSFMYKTRLAYNWKNIETFIDAQYYSARSFDYVGDYKIAPYWMSDLGVSYTLHDIALGGSTAPHVNRLVLSFNIYNLANTTYVSTMGQNGFTMNNQDGAAFNNQSILIGAPRQFFGSVRAEF</sequence>
<dbReference type="InterPro" id="IPR037066">
    <property type="entry name" value="Plug_dom_sf"/>
</dbReference>
<evidence type="ECO:0000256" key="3">
    <source>
        <dbReference type="ARBA" id="ARBA00022452"/>
    </source>
</evidence>
<keyword evidence="7" id="KW-0408">Iron</keyword>
<dbReference type="Gene3D" id="2.40.170.20">
    <property type="entry name" value="TonB-dependent receptor, beta-barrel domain"/>
    <property type="match status" value="1"/>
</dbReference>
<evidence type="ECO:0000256" key="13">
    <source>
        <dbReference type="RuleBase" id="RU003357"/>
    </source>
</evidence>
<keyword evidence="5 12" id="KW-0812">Transmembrane</keyword>
<evidence type="ECO:0000256" key="8">
    <source>
        <dbReference type="ARBA" id="ARBA00023065"/>
    </source>
</evidence>
<organism evidence="17 18">
    <name type="scientific">Neokomagataea anthophila</name>
    <dbReference type="NCBI Taxonomy" id="2826925"/>
    <lineage>
        <taxon>Bacteria</taxon>
        <taxon>Pseudomonadati</taxon>
        <taxon>Pseudomonadota</taxon>
        <taxon>Alphaproteobacteria</taxon>
        <taxon>Acetobacterales</taxon>
        <taxon>Acetobacteraceae</taxon>
        <taxon>Neokomagataea</taxon>
    </lineage>
</organism>
<evidence type="ECO:0000256" key="2">
    <source>
        <dbReference type="ARBA" id="ARBA00022448"/>
    </source>
</evidence>
<evidence type="ECO:0000313" key="17">
    <source>
        <dbReference type="EMBL" id="MBR0559878.1"/>
    </source>
</evidence>